<dbReference type="EMBL" id="JBBPEH010000003">
    <property type="protein sequence ID" value="KAK7540807.1"/>
    <property type="molecule type" value="Genomic_DNA"/>
</dbReference>
<comment type="caution">
    <text evidence="1">The sequence shown here is derived from an EMBL/GenBank/DDBJ whole genome shotgun (WGS) entry which is preliminary data.</text>
</comment>
<evidence type="ECO:0008006" key="3">
    <source>
        <dbReference type="Google" id="ProtNLM"/>
    </source>
</evidence>
<evidence type="ECO:0000313" key="2">
    <source>
        <dbReference type="Proteomes" id="UP001360953"/>
    </source>
</evidence>
<protein>
    <recommendedName>
        <fullName evidence="3">Secreted protein</fullName>
    </recommendedName>
</protein>
<dbReference type="RefSeq" id="XP_066657738.1">
    <property type="nucleotide sequence ID" value="XM_066794833.1"/>
</dbReference>
<reference evidence="1 2" key="1">
    <citation type="submission" date="2024-04" db="EMBL/GenBank/DDBJ databases">
        <title>Phyllosticta paracitricarpa is synonymous to the EU quarantine fungus P. citricarpa based on phylogenomic analyses.</title>
        <authorList>
            <consortium name="Lawrence Berkeley National Laboratory"/>
            <person name="Van ingen-buijs V.A."/>
            <person name="Van westerhoven A.C."/>
            <person name="Haridas S."/>
            <person name="Skiadas P."/>
            <person name="Martin F."/>
            <person name="Groenewald J.Z."/>
            <person name="Crous P.W."/>
            <person name="Seidl M.F."/>
        </authorList>
    </citation>
    <scope>NUCLEOTIDE SEQUENCE [LARGE SCALE GENOMIC DNA]</scope>
    <source>
        <strain evidence="1 2">CPC 17464</strain>
    </source>
</reference>
<sequence length="130" mass="14710">MDLWAVQCSWMAGWLIGWRARCLRARMFLEFLALLPSIAANNLVSAWKVHRTAPKRGLMFKSALPTRRPSSPPALHPHMPHLLQCSFQLFWGIGRRGRSVGCAFTPCVKGIAKAIFRFDHFSSLLDFATV</sequence>
<gene>
    <name evidence="1" type="ORF">J3D65DRAFT_256006</name>
</gene>
<dbReference type="GeneID" id="92027739"/>
<proteinExistence type="predicted"/>
<keyword evidence="2" id="KW-1185">Reference proteome</keyword>
<accession>A0ABR1M024</accession>
<organism evidence="1 2">
    <name type="scientific">Phyllosticta citribraziliensis</name>
    <dbReference type="NCBI Taxonomy" id="989973"/>
    <lineage>
        <taxon>Eukaryota</taxon>
        <taxon>Fungi</taxon>
        <taxon>Dikarya</taxon>
        <taxon>Ascomycota</taxon>
        <taxon>Pezizomycotina</taxon>
        <taxon>Dothideomycetes</taxon>
        <taxon>Dothideomycetes incertae sedis</taxon>
        <taxon>Botryosphaeriales</taxon>
        <taxon>Phyllostictaceae</taxon>
        <taxon>Phyllosticta</taxon>
    </lineage>
</organism>
<name>A0ABR1M024_9PEZI</name>
<evidence type="ECO:0000313" key="1">
    <source>
        <dbReference type="EMBL" id="KAK7540807.1"/>
    </source>
</evidence>
<dbReference type="Proteomes" id="UP001360953">
    <property type="component" value="Unassembled WGS sequence"/>
</dbReference>